<dbReference type="EMBL" id="VVYF01000001">
    <property type="protein sequence ID" value="KAA5495794.1"/>
    <property type="molecule type" value="Genomic_DNA"/>
</dbReference>
<dbReference type="RefSeq" id="WP_149927708.1">
    <property type="nucleotide sequence ID" value="NZ_VVYE01000001.1"/>
</dbReference>
<comment type="caution">
    <text evidence="1">The sequence shown here is derived from an EMBL/GenBank/DDBJ whole genome shotgun (WGS) entry which is preliminary data.</text>
</comment>
<proteinExistence type="predicted"/>
<dbReference type="AlphaFoldDB" id="A0A6A1K030"/>
<reference evidence="1 2" key="1">
    <citation type="journal article" date="2019" name="Nat. Med.">
        <title>A library of human gut bacterial isolates paired with longitudinal multiomics data enables mechanistic microbiome research.</title>
        <authorList>
            <person name="Poyet M."/>
            <person name="Groussin M."/>
            <person name="Gibbons S.M."/>
            <person name="Avila-Pacheco J."/>
            <person name="Jiang X."/>
            <person name="Kearney S.M."/>
            <person name="Perrotta A.R."/>
            <person name="Berdy B."/>
            <person name="Zhao S."/>
            <person name="Lieberman T.D."/>
            <person name="Swanson P.K."/>
            <person name="Smith M."/>
            <person name="Roesemann S."/>
            <person name="Alexander J.E."/>
            <person name="Rich S.A."/>
            <person name="Livny J."/>
            <person name="Vlamakis H."/>
            <person name="Clish C."/>
            <person name="Bullock K."/>
            <person name="Deik A."/>
            <person name="Scott J."/>
            <person name="Pierce K.A."/>
            <person name="Xavier R.J."/>
            <person name="Alm E.J."/>
        </authorList>
    </citation>
    <scope>NUCLEOTIDE SEQUENCE [LARGE SCALE GENOMIC DNA]</scope>
    <source>
        <strain evidence="1 2">BIOML-A21</strain>
    </source>
</reference>
<dbReference type="Proteomes" id="UP000491168">
    <property type="component" value="Unassembled WGS sequence"/>
</dbReference>
<name>A0A6A1K030_9BACE</name>
<dbReference type="InterPro" id="IPR013783">
    <property type="entry name" value="Ig-like_fold"/>
</dbReference>
<evidence type="ECO:0000313" key="1">
    <source>
        <dbReference type="EMBL" id="KAA5495794.1"/>
    </source>
</evidence>
<organism evidence="1 2">
    <name type="scientific">Bacteroides caccae</name>
    <dbReference type="NCBI Taxonomy" id="47678"/>
    <lineage>
        <taxon>Bacteria</taxon>
        <taxon>Pseudomonadati</taxon>
        <taxon>Bacteroidota</taxon>
        <taxon>Bacteroidia</taxon>
        <taxon>Bacteroidales</taxon>
        <taxon>Bacteroidaceae</taxon>
        <taxon>Bacteroides</taxon>
    </lineage>
</organism>
<accession>A0A6A1K030</accession>
<dbReference type="InterPro" id="IPR043744">
    <property type="entry name" value="DUF5689"/>
</dbReference>
<evidence type="ECO:0000313" key="2">
    <source>
        <dbReference type="Proteomes" id="UP000491168"/>
    </source>
</evidence>
<gene>
    <name evidence="1" type="ORF">F2Y35_00720</name>
</gene>
<dbReference type="Pfam" id="PF18942">
    <property type="entry name" value="DUF5689"/>
    <property type="match status" value="1"/>
</dbReference>
<sequence length="916" mass="98581">MITNNSQEILTIYLKTLMKNLTFLKLFVTTMFVMATALFAGCVDDNDDTEAPRLEVSPKTLVFDTDGTPVEGSQSYFEISANRHWTATVLDDKTWVTLSKMEGDGSDKVQVSIPEGITDEAKVLIQISNKVGVLMKEEVTIRSGNIVPAVVIYNETFGTGDVSSNPDVADYNDWNKTGEGVVDVTYLGEGVSIRNTGKSNIDAYEGASGPNVALFTKTGIFQISKIRLTTDQTNLKLTFGGNYSYKPEGGEWDNTFNIEKFKVALSSNGTEWVPLAYTKNNGDANNPYWILATANFTLKQGINNIYIKFTASSESSSFRLDDITLSTGNGGQEIDLGNTDPAVSTAEATQVNGTSATLGGSVVNMDVASATEVGVQYTEYTGDVTNIDWANVAKTKAQEKVSPWTVAVTGLTSGSQYAVRAYATTSTGDIYGSVETFTASAPEAISIADLVTKIKATTEVTPIDNDYIIQGIICGDPEAQNCSYGTLYVMTKGATTAGNALTLYNTTIKPETYSLGDEIKVTLRKESAKMQVYNSAPQISGFDAAEVEKISSGNNVQPVTITVDKLLDFACMPVKIENVTIETAGIWKTEVDKASTHTFKANGSDLTVYINKGASSFNNVAYMAKENGSLTGIAAAYKTSAQLLPRNLEDVKEFEATGPTITSVAPSQVNFPSTGGEETLIISTSNQGSSTLQLSPLGEGISAEVIDNNTVKVKAEANTSTNEIKKDLVISLSGGNSVTVPIKVAAIGGSNGYKLIETVADLSEGKYFIAGYAEISNNKTDLKPYTYQIWQGTLSGSDLVTVAYQYQGDELIAKDASQVAAEMELVKIDGKADTYYIKIGDQYLYNPTKATNRKLKLKDTADESVEWKFEDKNNGGVTASNNEVYLVTADADSKFIRSYKSSSISSLKGIFFFKKK</sequence>
<protein>
    <submittedName>
        <fullName evidence="1">BACON domain-containing protein</fullName>
    </submittedName>
</protein>
<dbReference type="Gene3D" id="2.60.40.10">
    <property type="entry name" value="Immunoglobulins"/>
    <property type="match status" value="1"/>
</dbReference>